<dbReference type="SMART" id="SM00382">
    <property type="entry name" value="AAA"/>
    <property type="match status" value="1"/>
</dbReference>
<dbReference type="AlphaFoldDB" id="A0A977K8V8"/>
<protein>
    <recommendedName>
        <fullName evidence="7">Molybdate/tungstate import ATP-binding protein WtpC</fullName>
        <ecNumber evidence="6">7.3.2.6</ecNumber>
    </recommendedName>
</protein>
<reference evidence="10" key="1">
    <citation type="submission" date="2013-11" db="EMBL/GenBank/DDBJ databases">
        <title>Comparative genomics of Ignicoccus.</title>
        <authorList>
            <person name="Podar M."/>
        </authorList>
    </citation>
    <scope>NUCLEOTIDE SEQUENCE</scope>
    <source>
        <strain evidence="10">DSM 13166</strain>
    </source>
</reference>
<dbReference type="EC" id="7.3.2.6" evidence="6"/>
<dbReference type="PANTHER" id="PTHR42781">
    <property type="entry name" value="SPERMIDINE/PUTRESCINE IMPORT ATP-BINDING PROTEIN POTA"/>
    <property type="match status" value="1"/>
</dbReference>
<comment type="catalytic activity">
    <reaction evidence="8">
        <text>tungstate(in) + ATP + H2O = tungstate(out) + ADP + phosphate + H(+)</text>
        <dbReference type="Rhea" id="RHEA:35027"/>
        <dbReference type="ChEBI" id="CHEBI:15377"/>
        <dbReference type="ChEBI" id="CHEBI:15378"/>
        <dbReference type="ChEBI" id="CHEBI:30616"/>
        <dbReference type="ChEBI" id="CHEBI:43474"/>
        <dbReference type="ChEBI" id="CHEBI:46502"/>
        <dbReference type="ChEBI" id="CHEBI:456216"/>
        <dbReference type="EC" id="7.3.2.6"/>
    </reaction>
</comment>
<name>A0A977K8V8_9CREN</name>
<accession>A0A977K8V8</accession>
<evidence type="ECO:0000256" key="2">
    <source>
        <dbReference type="ARBA" id="ARBA00022741"/>
    </source>
</evidence>
<evidence type="ECO:0000256" key="8">
    <source>
        <dbReference type="ARBA" id="ARBA00047936"/>
    </source>
</evidence>
<dbReference type="PANTHER" id="PTHR42781:SF4">
    <property type="entry name" value="SPERMIDINE_PUTRESCINE IMPORT ATP-BINDING PROTEIN POTA"/>
    <property type="match status" value="1"/>
</dbReference>
<evidence type="ECO:0000313" key="10">
    <source>
        <dbReference type="EMBL" id="UXD21144.1"/>
    </source>
</evidence>
<evidence type="ECO:0000256" key="3">
    <source>
        <dbReference type="ARBA" id="ARBA00022840"/>
    </source>
</evidence>
<dbReference type="PROSITE" id="PS50893">
    <property type="entry name" value="ABC_TRANSPORTER_2"/>
    <property type="match status" value="1"/>
</dbReference>
<dbReference type="InterPro" id="IPR050093">
    <property type="entry name" value="ABC_SmlMolc_Importer"/>
</dbReference>
<proteinExistence type="inferred from homology"/>
<evidence type="ECO:0000256" key="4">
    <source>
        <dbReference type="ARBA" id="ARBA00038307"/>
    </source>
</evidence>
<evidence type="ECO:0000313" key="11">
    <source>
        <dbReference type="Proteomes" id="UP001063698"/>
    </source>
</evidence>
<dbReference type="PROSITE" id="PS00211">
    <property type="entry name" value="ABC_TRANSPORTER_1"/>
    <property type="match status" value="1"/>
</dbReference>
<evidence type="ECO:0000256" key="6">
    <source>
        <dbReference type="ARBA" id="ARBA00039025"/>
    </source>
</evidence>
<dbReference type="Pfam" id="PF00005">
    <property type="entry name" value="ABC_tran"/>
    <property type="match status" value="1"/>
</dbReference>
<comment type="subunit">
    <text evidence="5">The complex is composed of two ATP-binding proteins (WtpC), two transmembrane proteins (WtpB) and a solute-binding protein (WtpA).</text>
</comment>
<dbReference type="EMBL" id="CP006868">
    <property type="protein sequence ID" value="UXD21144.1"/>
    <property type="molecule type" value="Genomic_DNA"/>
</dbReference>
<sequence>MIKVEDLVIELKGFTLKVEEFEAKRNEYVIIMGASGTGKSVFVEGIAGFLKPKRGRIVIDGKDVTYLPPEKRGIAIVPQDHGLWPHMSVYENIAFPLRIRKVNENEIRRNVKELAERLNIEHLLNRSPSKLSGGERQRVALARALIIRPQVLLLDEPTSSLDPKTRKAALELLKMIKGSVTVVHVTHNPYEALVLGDKIAVMNRGRLGRPKDPREVLLNELSYYVDEIREATSLIGL</sequence>
<dbReference type="SUPFAM" id="SSF52540">
    <property type="entry name" value="P-loop containing nucleoside triphosphate hydrolases"/>
    <property type="match status" value="1"/>
</dbReference>
<evidence type="ECO:0000256" key="1">
    <source>
        <dbReference type="ARBA" id="ARBA00022448"/>
    </source>
</evidence>
<keyword evidence="2" id="KW-0547">Nucleotide-binding</keyword>
<dbReference type="GO" id="GO:0016887">
    <property type="term" value="F:ATP hydrolysis activity"/>
    <property type="evidence" value="ECO:0007669"/>
    <property type="project" value="InterPro"/>
</dbReference>
<evidence type="ECO:0000256" key="7">
    <source>
        <dbReference type="ARBA" id="ARBA00041133"/>
    </source>
</evidence>
<dbReference type="Proteomes" id="UP001063698">
    <property type="component" value="Chromosome"/>
</dbReference>
<evidence type="ECO:0000259" key="9">
    <source>
        <dbReference type="PROSITE" id="PS50893"/>
    </source>
</evidence>
<keyword evidence="1" id="KW-0813">Transport</keyword>
<dbReference type="Gene3D" id="3.40.50.300">
    <property type="entry name" value="P-loop containing nucleotide triphosphate hydrolases"/>
    <property type="match status" value="1"/>
</dbReference>
<dbReference type="InterPro" id="IPR017871">
    <property type="entry name" value="ABC_transporter-like_CS"/>
</dbReference>
<dbReference type="InterPro" id="IPR003593">
    <property type="entry name" value="AAA+_ATPase"/>
</dbReference>
<dbReference type="GO" id="GO:1901238">
    <property type="term" value="F:ABC-type tungstate transporter activity"/>
    <property type="evidence" value="ECO:0007669"/>
    <property type="project" value="UniProtKB-EC"/>
</dbReference>
<dbReference type="KEGG" id="ipc:IPA_00550"/>
<dbReference type="GO" id="GO:0005524">
    <property type="term" value="F:ATP binding"/>
    <property type="evidence" value="ECO:0007669"/>
    <property type="project" value="UniProtKB-KW"/>
</dbReference>
<evidence type="ECO:0000256" key="5">
    <source>
        <dbReference type="ARBA" id="ARBA00038781"/>
    </source>
</evidence>
<keyword evidence="3" id="KW-0067">ATP-binding</keyword>
<dbReference type="InterPro" id="IPR027417">
    <property type="entry name" value="P-loop_NTPase"/>
</dbReference>
<organism evidence="10 11">
    <name type="scientific">Ignicoccus pacificus DSM 13166</name>
    <dbReference type="NCBI Taxonomy" id="940294"/>
    <lineage>
        <taxon>Archaea</taxon>
        <taxon>Thermoproteota</taxon>
        <taxon>Thermoprotei</taxon>
        <taxon>Desulfurococcales</taxon>
        <taxon>Desulfurococcaceae</taxon>
        <taxon>Ignicoccus</taxon>
    </lineage>
</organism>
<gene>
    <name evidence="10" type="ORF">IPA_00550</name>
</gene>
<feature type="domain" description="ABC transporter" evidence="9">
    <location>
        <begin position="2"/>
        <end position="229"/>
    </location>
</feature>
<comment type="similarity">
    <text evidence="4">Belongs to the ABC transporter superfamily. Sulfate/tungstate importer (TC 3.A.1.6) family.</text>
</comment>
<dbReference type="InterPro" id="IPR003439">
    <property type="entry name" value="ABC_transporter-like_ATP-bd"/>
</dbReference>
<keyword evidence="11" id="KW-1185">Reference proteome</keyword>